<accession>A0A6G1KJG8</accession>
<feature type="domain" description="Major facilitator superfamily (MFS) profile" evidence="5">
    <location>
        <begin position="108"/>
        <end position="492"/>
    </location>
</feature>
<feature type="transmembrane region" description="Helical" evidence="4">
    <location>
        <begin position="440"/>
        <end position="459"/>
    </location>
</feature>
<comment type="subcellular location">
    <subcellularLocation>
        <location evidence="1">Membrane</location>
        <topology evidence="1">Multi-pass membrane protein</topology>
    </subcellularLocation>
</comment>
<feature type="compositionally biased region" description="Basic and acidic residues" evidence="3">
    <location>
        <begin position="48"/>
        <end position="76"/>
    </location>
</feature>
<dbReference type="Gene3D" id="1.20.1250.20">
    <property type="entry name" value="MFS general substrate transporter like domains"/>
    <property type="match status" value="1"/>
</dbReference>
<feature type="transmembrane region" description="Helical" evidence="4">
    <location>
        <begin position="311"/>
        <end position="338"/>
    </location>
</feature>
<evidence type="ECO:0000259" key="5">
    <source>
        <dbReference type="PROSITE" id="PS50850"/>
    </source>
</evidence>
<sequence length="504" mass="55224">MDVTANPVVQLQDMPSGSGANAHAHAHAHAHAEPEELWTGIKRTISRKTKDSYKSDRSASRHEDDLESHNRARADSQRVNNKNNNEDEEEGAISIDAESSFPEGGLRAWLVVTSAWLLLFPSFGFMVSIGTLQDYWAQNQLSNYSVRDVGWIPSVFVYLSLGLGIWIGPLFDRYGPRWIALIGSVGYLIMVFLLAECKTFWQMVLCCGVLGGATGAMLTTTSLAVVAHWFKARRALSQGIAMVGSSCGGLVIPLILKTTLPRYGYAWSLRILGFIFAACFIAGNILIRARIPPTAAAKKKAIVSLSIFGDLRFSLFTISVFGFEVVLFGGLGILPTYATLSTDFPPDTGFYLIAMLNGVSCLGRIIPGYFADKIGRFNTLLVMIVVTLLFMLTLWLPLGNTSLPALYAFSAFFGFGTGSWMALVPACIGQLCRADEFGRYYGSMYFIASLATLVCIPISGQLVQSVGPRPMVAFFCAVLGLSLLSFTWSRWACLGRRWVIREKV</sequence>
<evidence type="ECO:0000256" key="2">
    <source>
        <dbReference type="ARBA" id="ARBA00006727"/>
    </source>
</evidence>
<dbReference type="PANTHER" id="PTHR11360">
    <property type="entry name" value="MONOCARBOXYLATE TRANSPORTER"/>
    <property type="match status" value="1"/>
</dbReference>
<feature type="transmembrane region" description="Helical" evidence="4">
    <location>
        <begin position="149"/>
        <end position="171"/>
    </location>
</feature>
<keyword evidence="4" id="KW-0812">Transmembrane</keyword>
<feature type="transmembrane region" description="Helical" evidence="4">
    <location>
        <begin position="404"/>
        <end position="428"/>
    </location>
</feature>
<dbReference type="EMBL" id="MU005766">
    <property type="protein sequence ID" value="KAF2712507.1"/>
    <property type="molecule type" value="Genomic_DNA"/>
</dbReference>
<feature type="transmembrane region" description="Helical" evidence="4">
    <location>
        <begin position="377"/>
        <end position="398"/>
    </location>
</feature>
<dbReference type="Pfam" id="PF07690">
    <property type="entry name" value="MFS_1"/>
    <property type="match status" value="1"/>
</dbReference>
<comment type="similarity">
    <text evidence="2">Belongs to the major facilitator superfamily. Monocarboxylate porter (TC 2.A.1.13) family.</text>
</comment>
<keyword evidence="4" id="KW-0472">Membrane</keyword>
<dbReference type="SUPFAM" id="SSF103473">
    <property type="entry name" value="MFS general substrate transporter"/>
    <property type="match status" value="1"/>
</dbReference>
<dbReference type="AlphaFoldDB" id="A0A6G1KJG8"/>
<feature type="region of interest" description="Disordered" evidence="3">
    <location>
        <begin position="1"/>
        <end position="95"/>
    </location>
</feature>
<dbReference type="GO" id="GO:0016020">
    <property type="term" value="C:membrane"/>
    <property type="evidence" value="ECO:0007669"/>
    <property type="project" value="UniProtKB-SubCell"/>
</dbReference>
<dbReference type="InterPro" id="IPR020846">
    <property type="entry name" value="MFS_dom"/>
</dbReference>
<dbReference type="InterPro" id="IPR011701">
    <property type="entry name" value="MFS"/>
</dbReference>
<evidence type="ECO:0000313" key="6">
    <source>
        <dbReference type="EMBL" id="KAF2712507.1"/>
    </source>
</evidence>
<feature type="transmembrane region" description="Helical" evidence="4">
    <location>
        <begin position="201"/>
        <end position="227"/>
    </location>
</feature>
<dbReference type="GO" id="GO:0022857">
    <property type="term" value="F:transmembrane transporter activity"/>
    <property type="evidence" value="ECO:0007669"/>
    <property type="project" value="InterPro"/>
</dbReference>
<feature type="transmembrane region" description="Helical" evidence="4">
    <location>
        <begin position="350"/>
        <end position="370"/>
    </location>
</feature>
<feature type="transmembrane region" description="Helical" evidence="4">
    <location>
        <begin position="108"/>
        <end position="129"/>
    </location>
</feature>
<evidence type="ECO:0000256" key="4">
    <source>
        <dbReference type="SAM" id="Phobius"/>
    </source>
</evidence>
<gene>
    <name evidence="6" type="ORF">K504DRAFT_464593</name>
</gene>
<feature type="transmembrane region" description="Helical" evidence="4">
    <location>
        <begin position="239"/>
        <end position="256"/>
    </location>
</feature>
<dbReference type="Proteomes" id="UP000799428">
    <property type="component" value="Unassembled WGS sequence"/>
</dbReference>
<keyword evidence="7" id="KW-1185">Reference proteome</keyword>
<keyword evidence="4" id="KW-1133">Transmembrane helix</keyword>
<dbReference type="OrthoDB" id="6499973at2759"/>
<dbReference type="InterPro" id="IPR036259">
    <property type="entry name" value="MFS_trans_sf"/>
</dbReference>
<evidence type="ECO:0000256" key="1">
    <source>
        <dbReference type="ARBA" id="ARBA00004141"/>
    </source>
</evidence>
<feature type="transmembrane region" description="Helical" evidence="4">
    <location>
        <begin position="178"/>
        <end position="195"/>
    </location>
</feature>
<name>A0A6G1KJG8_9PLEO</name>
<feature type="transmembrane region" description="Helical" evidence="4">
    <location>
        <begin position="268"/>
        <end position="291"/>
    </location>
</feature>
<organism evidence="6 7">
    <name type="scientific">Pleomassaria siparia CBS 279.74</name>
    <dbReference type="NCBI Taxonomy" id="1314801"/>
    <lineage>
        <taxon>Eukaryota</taxon>
        <taxon>Fungi</taxon>
        <taxon>Dikarya</taxon>
        <taxon>Ascomycota</taxon>
        <taxon>Pezizomycotina</taxon>
        <taxon>Dothideomycetes</taxon>
        <taxon>Pleosporomycetidae</taxon>
        <taxon>Pleosporales</taxon>
        <taxon>Pleomassariaceae</taxon>
        <taxon>Pleomassaria</taxon>
    </lineage>
</organism>
<dbReference type="InterPro" id="IPR050327">
    <property type="entry name" value="Proton-linked_MCT"/>
</dbReference>
<feature type="transmembrane region" description="Helical" evidence="4">
    <location>
        <begin position="471"/>
        <end position="493"/>
    </location>
</feature>
<reference evidence="6" key="1">
    <citation type="journal article" date="2020" name="Stud. Mycol.">
        <title>101 Dothideomycetes genomes: a test case for predicting lifestyles and emergence of pathogens.</title>
        <authorList>
            <person name="Haridas S."/>
            <person name="Albert R."/>
            <person name="Binder M."/>
            <person name="Bloem J."/>
            <person name="Labutti K."/>
            <person name="Salamov A."/>
            <person name="Andreopoulos B."/>
            <person name="Baker S."/>
            <person name="Barry K."/>
            <person name="Bills G."/>
            <person name="Bluhm B."/>
            <person name="Cannon C."/>
            <person name="Castanera R."/>
            <person name="Culley D."/>
            <person name="Daum C."/>
            <person name="Ezra D."/>
            <person name="Gonzalez J."/>
            <person name="Henrissat B."/>
            <person name="Kuo A."/>
            <person name="Liang C."/>
            <person name="Lipzen A."/>
            <person name="Lutzoni F."/>
            <person name="Magnuson J."/>
            <person name="Mondo S."/>
            <person name="Nolan M."/>
            <person name="Ohm R."/>
            <person name="Pangilinan J."/>
            <person name="Park H.-J."/>
            <person name="Ramirez L."/>
            <person name="Alfaro M."/>
            <person name="Sun H."/>
            <person name="Tritt A."/>
            <person name="Yoshinaga Y."/>
            <person name="Zwiers L.-H."/>
            <person name="Turgeon B."/>
            <person name="Goodwin S."/>
            <person name="Spatafora J."/>
            <person name="Crous P."/>
            <person name="Grigoriev I."/>
        </authorList>
    </citation>
    <scope>NUCLEOTIDE SEQUENCE</scope>
    <source>
        <strain evidence="6">CBS 279.74</strain>
    </source>
</reference>
<feature type="compositionally biased region" description="Polar residues" evidence="3">
    <location>
        <begin position="7"/>
        <end position="19"/>
    </location>
</feature>
<proteinExistence type="inferred from homology"/>
<dbReference type="PROSITE" id="PS50850">
    <property type="entry name" value="MFS"/>
    <property type="match status" value="1"/>
</dbReference>
<protein>
    <submittedName>
        <fullName evidence="6">MFS general substrate transporter</fullName>
    </submittedName>
</protein>
<evidence type="ECO:0000256" key="3">
    <source>
        <dbReference type="SAM" id="MobiDB-lite"/>
    </source>
</evidence>
<dbReference type="PANTHER" id="PTHR11360:SF230">
    <property type="entry name" value="MONOCARBOXYLATE TRANSPORTER, PUTATIVE (AFU_ORTHOLOGUE AFUA_2G12790)-RELATED"/>
    <property type="match status" value="1"/>
</dbReference>
<evidence type="ECO:0000313" key="7">
    <source>
        <dbReference type="Proteomes" id="UP000799428"/>
    </source>
</evidence>